<keyword evidence="1" id="KW-0732">Signal</keyword>
<comment type="caution">
    <text evidence="2">The sequence shown here is derived from an EMBL/GenBank/DDBJ whole genome shotgun (WGS) entry which is preliminary data.</text>
</comment>
<sequence length="201" mass="21113">MRNFTFFATAISLTLMAGPALAQGVPSLADGSLAMGEAVSEAAQPQSPAQLEENVSSEIIGDWDLQCATTGPEPRPCRLYQLMRDDTGNPVSEVTLFSLPVAEGEAVAGATVIVPLETLLTAQLTMSVDGKTTRRYPFAFCNQLGCIARIGLSAEDIANFKNGNKAVLSIVPALSPTQSVNVNMSLAGFTKAFDKAANNSQ</sequence>
<dbReference type="Pfam" id="PF06776">
    <property type="entry name" value="IalB"/>
    <property type="match status" value="1"/>
</dbReference>
<name>A0ABY1PEG4_9RHOB</name>
<keyword evidence="3" id="KW-1185">Reference proteome</keyword>
<dbReference type="Gene3D" id="2.60.40.1880">
    <property type="entry name" value="Invasion associated locus B (IalB) protein"/>
    <property type="match status" value="1"/>
</dbReference>
<dbReference type="Proteomes" id="UP001157961">
    <property type="component" value="Unassembled WGS sequence"/>
</dbReference>
<dbReference type="RefSeq" id="WP_283427343.1">
    <property type="nucleotide sequence ID" value="NZ_FXTY01000008.1"/>
</dbReference>
<dbReference type="EMBL" id="FXTY01000008">
    <property type="protein sequence ID" value="SMP31650.1"/>
    <property type="molecule type" value="Genomic_DNA"/>
</dbReference>
<gene>
    <name evidence="2" type="ORF">SAMN06265373_10836</name>
</gene>
<dbReference type="InterPro" id="IPR038696">
    <property type="entry name" value="IalB_sf"/>
</dbReference>
<evidence type="ECO:0000313" key="2">
    <source>
        <dbReference type="EMBL" id="SMP31650.1"/>
    </source>
</evidence>
<proteinExistence type="predicted"/>
<reference evidence="2 3" key="1">
    <citation type="submission" date="2017-05" db="EMBL/GenBank/DDBJ databases">
        <authorList>
            <person name="Varghese N."/>
            <person name="Submissions S."/>
        </authorList>
    </citation>
    <scope>NUCLEOTIDE SEQUENCE [LARGE SCALE GENOMIC DNA]</scope>
    <source>
        <strain evidence="2 3">DSM 29734</strain>
    </source>
</reference>
<evidence type="ECO:0000313" key="3">
    <source>
        <dbReference type="Proteomes" id="UP001157961"/>
    </source>
</evidence>
<organism evidence="2 3">
    <name type="scientific">Shimia sagamensis</name>
    <dbReference type="NCBI Taxonomy" id="1566352"/>
    <lineage>
        <taxon>Bacteria</taxon>
        <taxon>Pseudomonadati</taxon>
        <taxon>Pseudomonadota</taxon>
        <taxon>Alphaproteobacteria</taxon>
        <taxon>Rhodobacterales</taxon>
        <taxon>Roseobacteraceae</taxon>
    </lineage>
</organism>
<accession>A0ABY1PEG4</accession>
<feature type="signal peptide" evidence="1">
    <location>
        <begin position="1"/>
        <end position="22"/>
    </location>
</feature>
<protein>
    <submittedName>
        <fullName evidence="2">Invasion protein IalB, involved in pathogenesis</fullName>
    </submittedName>
</protein>
<dbReference type="InterPro" id="IPR010642">
    <property type="entry name" value="Invasion_prot_B"/>
</dbReference>
<evidence type="ECO:0000256" key="1">
    <source>
        <dbReference type="SAM" id="SignalP"/>
    </source>
</evidence>
<feature type="chain" id="PRO_5045384982" evidence="1">
    <location>
        <begin position="23"/>
        <end position="201"/>
    </location>
</feature>